<evidence type="ECO:0000313" key="1">
    <source>
        <dbReference type="EMBL" id="CAB3254114.1"/>
    </source>
</evidence>
<accession>A0A6F9DE60</accession>
<dbReference type="EMBL" id="LR785830">
    <property type="protein sequence ID" value="CAB3254114.1"/>
    <property type="molecule type" value="mRNA"/>
</dbReference>
<protein>
    <submittedName>
        <fullName evidence="1">Transcription factor protein</fullName>
    </submittedName>
</protein>
<reference evidence="1" key="1">
    <citation type="submission" date="2020-04" db="EMBL/GenBank/DDBJ databases">
        <authorList>
            <person name="Neveu A P."/>
        </authorList>
    </citation>
    <scope>NUCLEOTIDE SEQUENCE</scope>
    <source>
        <tissue evidence="1">Whole embryo</tissue>
    </source>
</reference>
<gene>
    <name evidence="1" type="primary">Hr-007</name>
</gene>
<dbReference type="AlphaFoldDB" id="A0A6F9DE60"/>
<organism evidence="1">
    <name type="scientific">Phallusia mammillata</name>
    <dbReference type="NCBI Taxonomy" id="59560"/>
    <lineage>
        <taxon>Eukaryota</taxon>
        <taxon>Metazoa</taxon>
        <taxon>Chordata</taxon>
        <taxon>Tunicata</taxon>
        <taxon>Ascidiacea</taxon>
        <taxon>Phlebobranchia</taxon>
        <taxon>Ascidiidae</taxon>
        <taxon>Phallusia</taxon>
    </lineage>
</organism>
<proteinExistence type="evidence at transcript level"/>
<name>A0A6F9DE60_9ASCI</name>
<sequence length="49" mass="5890">MSQCILFSPMKNVFKQVSCYFNVLKRFFLIAIYQSRFSQSCRRPPVENH</sequence>